<feature type="transmembrane region" description="Helical" evidence="1">
    <location>
        <begin position="20"/>
        <end position="42"/>
    </location>
</feature>
<dbReference type="AlphaFoldDB" id="A0AB34QV70"/>
<sequence>MNSGGEQMKAKPSLIHKKLVGGMIAAGLIFYAFTAYLIYVAFQLTGQYLEQQSSPKTILTEGLNKQVYEHIRIYYAEEEDAFVDLTIEAMDQAKKRTASVFQFETDKPLDIIYFDDKETIEQFAGIKHITGFYSDHDQMIGLYPDKREALLKKETLPLYFFNTLLIHEYAHFVFYEKVHSYEVSPVIFPLWFHEGTAEWTAYDVLNATSERFDVIPFESLYSDQDWQDSRTTYETDVYVQSYYMIYELVQLYGRDVIHEIMEETAKTGRFDRGFEQATGQRLADFEEQFKLSYQRKNG</sequence>
<keyword evidence="1" id="KW-0472">Membrane</keyword>
<evidence type="ECO:0008006" key="4">
    <source>
        <dbReference type="Google" id="ProtNLM"/>
    </source>
</evidence>
<keyword evidence="1" id="KW-1133">Transmembrane helix</keyword>
<keyword evidence="1" id="KW-0812">Transmembrane</keyword>
<dbReference type="Proteomes" id="UP000031978">
    <property type="component" value="Unassembled WGS sequence"/>
</dbReference>
<evidence type="ECO:0000313" key="3">
    <source>
        <dbReference type="Proteomes" id="UP000031978"/>
    </source>
</evidence>
<name>A0AB34QV70_BACPU</name>
<proteinExistence type="predicted"/>
<accession>A0AB34QV70</accession>
<protein>
    <recommendedName>
        <fullName evidence="4">Peptidase MA-like domain-containing protein</fullName>
    </recommendedName>
</protein>
<dbReference type="EMBL" id="JXCL01000039">
    <property type="protein sequence ID" value="KIL12633.1"/>
    <property type="molecule type" value="Genomic_DNA"/>
</dbReference>
<gene>
    <name evidence="2" type="ORF">B4127_0893</name>
</gene>
<evidence type="ECO:0000313" key="2">
    <source>
        <dbReference type="EMBL" id="KIL12633.1"/>
    </source>
</evidence>
<evidence type="ECO:0000256" key="1">
    <source>
        <dbReference type="SAM" id="Phobius"/>
    </source>
</evidence>
<comment type="caution">
    <text evidence="2">The sequence shown here is derived from an EMBL/GenBank/DDBJ whole genome shotgun (WGS) entry which is preliminary data.</text>
</comment>
<organism evidence="2 3">
    <name type="scientific">Bacillus pumilus</name>
    <name type="common">Bacillus mesentericus</name>
    <dbReference type="NCBI Taxonomy" id="1408"/>
    <lineage>
        <taxon>Bacteria</taxon>
        <taxon>Bacillati</taxon>
        <taxon>Bacillota</taxon>
        <taxon>Bacilli</taxon>
        <taxon>Bacillales</taxon>
        <taxon>Bacillaceae</taxon>
        <taxon>Bacillus</taxon>
    </lineage>
</organism>
<reference evidence="2 3" key="1">
    <citation type="submission" date="2014-12" db="EMBL/GenBank/DDBJ databases">
        <title>Draft Genome Sequences of Five Spore-Forming Food Isolates of Bacillus pumilus.</title>
        <authorList>
            <person name="de Jong A."/>
            <person name="van Heel A.J."/>
            <person name="Montalban-Lopez M."/>
            <person name="Krawczyk A.O."/>
            <person name="Berendsen E.M."/>
            <person name="Wells-Bennik M."/>
            <person name="Kuipers O.P."/>
        </authorList>
    </citation>
    <scope>NUCLEOTIDE SEQUENCE [LARGE SCALE GENOMIC DNA]</scope>
    <source>
        <strain evidence="2 3">B4127</strain>
    </source>
</reference>
<dbReference type="SUPFAM" id="SSF55486">
    <property type="entry name" value="Metalloproteases ('zincins'), catalytic domain"/>
    <property type="match status" value="1"/>
</dbReference>